<dbReference type="InterPro" id="IPR010666">
    <property type="entry name" value="Znf_GRF"/>
</dbReference>
<dbReference type="InterPro" id="IPR005123">
    <property type="entry name" value="Oxoglu/Fe-dep_dioxygenase_dom"/>
</dbReference>
<accession>A0AAN7H173</accession>
<dbReference type="SUPFAM" id="SSF51197">
    <property type="entry name" value="Clavaminate synthase-like"/>
    <property type="match status" value="1"/>
</dbReference>
<organism evidence="9 10">
    <name type="scientific">Podospora fimiseda</name>
    <dbReference type="NCBI Taxonomy" id="252190"/>
    <lineage>
        <taxon>Eukaryota</taxon>
        <taxon>Fungi</taxon>
        <taxon>Dikarya</taxon>
        <taxon>Ascomycota</taxon>
        <taxon>Pezizomycotina</taxon>
        <taxon>Sordariomycetes</taxon>
        <taxon>Sordariomycetidae</taxon>
        <taxon>Sordariales</taxon>
        <taxon>Podosporaceae</taxon>
        <taxon>Podospora</taxon>
    </lineage>
</organism>
<dbReference type="PANTHER" id="PTHR31212:SF4">
    <property type="entry name" value="ALPHA-KETOGLUTARATE-DEPENDENT DIOXYGENASE ALKB HOMOLOG 3"/>
    <property type="match status" value="1"/>
</dbReference>
<comment type="caution">
    <text evidence="9">The sequence shown here is derived from an EMBL/GenBank/DDBJ whole genome shotgun (WGS) entry which is preliminary data.</text>
</comment>
<reference evidence="9" key="2">
    <citation type="submission" date="2023-05" db="EMBL/GenBank/DDBJ databases">
        <authorList>
            <consortium name="Lawrence Berkeley National Laboratory"/>
            <person name="Steindorff A."/>
            <person name="Hensen N."/>
            <person name="Bonometti L."/>
            <person name="Westerberg I."/>
            <person name="Brannstrom I.O."/>
            <person name="Guillou S."/>
            <person name="Cros-Aarteil S."/>
            <person name="Calhoun S."/>
            <person name="Haridas S."/>
            <person name="Kuo A."/>
            <person name="Mondo S."/>
            <person name="Pangilinan J."/>
            <person name="Riley R."/>
            <person name="Labutti K."/>
            <person name="Andreopoulos B."/>
            <person name="Lipzen A."/>
            <person name="Chen C."/>
            <person name="Yanf M."/>
            <person name="Daum C."/>
            <person name="Ng V."/>
            <person name="Clum A."/>
            <person name="Ohm R."/>
            <person name="Martin F."/>
            <person name="Silar P."/>
            <person name="Natvig D."/>
            <person name="Lalanne C."/>
            <person name="Gautier V."/>
            <person name="Ament-Velasquez S.L."/>
            <person name="Kruys A."/>
            <person name="Hutchinson M.I."/>
            <person name="Powell A.J."/>
            <person name="Barry K."/>
            <person name="Miller A.N."/>
            <person name="Grigoriev I.V."/>
            <person name="Debuchy R."/>
            <person name="Gladieux P."/>
            <person name="Thoren M.H."/>
            <person name="Johannesson H."/>
        </authorList>
    </citation>
    <scope>NUCLEOTIDE SEQUENCE</scope>
    <source>
        <strain evidence="9">CBS 990.96</strain>
    </source>
</reference>
<feature type="compositionally biased region" description="Low complexity" evidence="5">
    <location>
        <begin position="226"/>
        <end position="242"/>
    </location>
</feature>
<dbReference type="PROSITE" id="PS51471">
    <property type="entry name" value="FE2OG_OXY"/>
    <property type="match status" value="1"/>
</dbReference>
<feature type="compositionally biased region" description="Low complexity" evidence="5">
    <location>
        <begin position="89"/>
        <end position="108"/>
    </location>
</feature>
<keyword evidence="9" id="KW-0560">Oxidoreductase</keyword>
<dbReference type="PROSITE" id="PS51999">
    <property type="entry name" value="ZF_GRF"/>
    <property type="match status" value="1"/>
</dbReference>
<dbReference type="InterPro" id="IPR027450">
    <property type="entry name" value="AlkB-like"/>
</dbReference>
<evidence type="ECO:0000256" key="4">
    <source>
        <dbReference type="PROSITE-ProRule" id="PRU01343"/>
    </source>
</evidence>
<feature type="domain" description="GRF-type" evidence="8">
    <location>
        <begin position="370"/>
        <end position="416"/>
    </location>
</feature>
<dbReference type="GO" id="GO:0006307">
    <property type="term" value="P:DNA alkylation repair"/>
    <property type="evidence" value="ECO:0007669"/>
    <property type="project" value="InterPro"/>
</dbReference>
<proteinExistence type="predicted"/>
<evidence type="ECO:0000313" key="10">
    <source>
        <dbReference type="Proteomes" id="UP001301958"/>
    </source>
</evidence>
<evidence type="ECO:0000256" key="3">
    <source>
        <dbReference type="ARBA" id="ARBA00022833"/>
    </source>
</evidence>
<dbReference type="AlphaFoldDB" id="A0AAN7H173"/>
<dbReference type="EMBL" id="MU865293">
    <property type="protein sequence ID" value="KAK4231421.1"/>
    <property type="molecule type" value="Genomic_DNA"/>
</dbReference>
<evidence type="ECO:0000259" key="8">
    <source>
        <dbReference type="PROSITE" id="PS51999"/>
    </source>
</evidence>
<dbReference type="GO" id="GO:0043130">
    <property type="term" value="F:ubiquitin binding"/>
    <property type="evidence" value="ECO:0007669"/>
    <property type="project" value="InterPro"/>
</dbReference>
<feature type="domain" description="CUE" evidence="6">
    <location>
        <begin position="31"/>
        <end position="74"/>
    </location>
</feature>
<dbReference type="PANTHER" id="PTHR31212">
    <property type="entry name" value="ALPHA-KETOGLUTARATE-DEPENDENT DIOXYGENASE ALKB HOMOLOG 3"/>
    <property type="match status" value="1"/>
</dbReference>
<feature type="region of interest" description="Disordered" evidence="5">
    <location>
        <begin position="1"/>
        <end position="30"/>
    </location>
</feature>
<name>A0AAN7H173_9PEZI</name>
<feature type="region of interest" description="Disordered" evidence="5">
    <location>
        <begin position="77"/>
        <end position="113"/>
    </location>
</feature>
<reference evidence="9" key="1">
    <citation type="journal article" date="2023" name="Mol. Phylogenet. Evol.">
        <title>Genome-scale phylogeny and comparative genomics of the fungal order Sordariales.</title>
        <authorList>
            <person name="Hensen N."/>
            <person name="Bonometti L."/>
            <person name="Westerberg I."/>
            <person name="Brannstrom I.O."/>
            <person name="Guillou S."/>
            <person name="Cros-Aarteil S."/>
            <person name="Calhoun S."/>
            <person name="Haridas S."/>
            <person name="Kuo A."/>
            <person name="Mondo S."/>
            <person name="Pangilinan J."/>
            <person name="Riley R."/>
            <person name="LaButti K."/>
            <person name="Andreopoulos B."/>
            <person name="Lipzen A."/>
            <person name="Chen C."/>
            <person name="Yan M."/>
            <person name="Daum C."/>
            <person name="Ng V."/>
            <person name="Clum A."/>
            <person name="Steindorff A."/>
            <person name="Ohm R.A."/>
            <person name="Martin F."/>
            <person name="Silar P."/>
            <person name="Natvig D.O."/>
            <person name="Lalanne C."/>
            <person name="Gautier V."/>
            <person name="Ament-Velasquez S.L."/>
            <person name="Kruys A."/>
            <person name="Hutchinson M.I."/>
            <person name="Powell A.J."/>
            <person name="Barry K."/>
            <person name="Miller A.N."/>
            <person name="Grigoriev I.V."/>
            <person name="Debuchy R."/>
            <person name="Gladieux P."/>
            <person name="Hiltunen Thoren M."/>
            <person name="Johannesson H."/>
        </authorList>
    </citation>
    <scope>NUCLEOTIDE SEQUENCE</scope>
    <source>
        <strain evidence="9">CBS 990.96</strain>
    </source>
</reference>
<dbReference type="InterPro" id="IPR003892">
    <property type="entry name" value="CUE"/>
</dbReference>
<keyword evidence="2 4" id="KW-0863">Zinc-finger</keyword>
<feature type="domain" description="Fe2OG dioxygenase" evidence="7">
    <location>
        <begin position="251"/>
        <end position="359"/>
    </location>
</feature>
<dbReference type="PROSITE" id="PS51140">
    <property type="entry name" value="CUE"/>
    <property type="match status" value="1"/>
</dbReference>
<dbReference type="GO" id="GO:0051213">
    <property type="term" value="F:dioxygenase activity"/>
    <property type="evidence" value="ECO:0007669"/>
    <property type="project" value="UniProtKB-KW"/>
</dbReference>
<dbReference type="InterPro" id="IPR032854">
    <property type="entry name" value="ALKBH3"/>
</dbReference>
<keyword evidence="1" id="KW-0479">Metal-binding</keyword>
<dbReference type="GO" id="GO:0008270">
    <property type="term" value="F:zinc ion binding"/>
    <property type="evidence" value="ECO:0007669"/>
    <property type="project" value="UniProtKB-KW"/>
</dbReference>
<evidence type="ECO:0000259" key="6">
    <source>
        <dbReference type="PROSITE" id="PS51140"/>
    </source>
</evidence>
<dbReference type="Pfam" id="PF13532">
    <property type="entry name" value="2OG-FeII_Oxy_2"/>
    <property type="match status" value="1"/>
</dbReference>
<evidence type="ECO:0000256" key="2">
    <source>
        <dbReference type="ARBA" id="ARBA00022771"/>
    </source>
</evidence>
<dbReference type="Gene3D" id="2.60.120.590">
    <property type="entry name" value="Alpha-ketoglutarate-dependent dioxygenase AlkB-like"/>
    <property type="match status" value="1"/>
</dbReference>
<protein>
    <submittedName>
        <fullName evidence="9">Alpha-ketoglutarate-dependent dioxygenase alkB 3</fullName>
    </submittedName>
</protein>
<keyword evidence="9" id="KW-0223">Dioxygenase</keyword>
<sequence length="428" mass="48012">MDAFVTRTSRKRKPSPEMELATPANETQEESTDLKLAILSSLHPYIDQETLLDILLAHDGNVEATSTTLNTRQLITKKPPPSTIVTSQTSLRSFTTNTTTNSDSSPPSKKIKPLKGQTLHLYDPKDVADHTSCILILNFLPQKESNSLLLELLEESKTFTQTTFKLFDNIVSSPHTSAFYVSTQTELQEQKNEYVYNGAKITDVRTLTPFLTQILPLVQQTVNHQLQTQNQPTTTTTTTTTQKQHHSPSWIPNAALVNHYSGPSQSVGYHTDQLTYLGPFPTIASLSLGVTREFRLRRILSKLPHLGPQIAIHLPHNSLLIMLPSTQENWKHSVVPTKTITPHPISGNSRINITYRHYREKFHPRYTPRCSGCNVPCVLRVATKSVENWGKYLWMCYAGNVPGKQGCDYFKWAQFDDDGNPVSSSSGT</sequence>
<keyword evidence="10" id="KW-1185">Reference proteome</keyword>
<dbReference type="Proteomes" id="UP001301958">
    <property type="component" value="Unassembled WGS sequence"/>
</dbReference>
<feature type="region of interest" description="Disordered" evidence="5">
    <location>
        <begin position="226"/>
        <end position="248"/>
    </location>
</feature>
<dbReference type="FunFam" id="2.60.120.590:FF:000010">
    <property type="entry name" value="GRF zinc finger domain protein"/>
    <property type="match status" value="1"/>
</dbReference>
<evidence type="ECO:0000259" key="7">
    <source>
        <dbReference type="PROSITE" id="PS51471"/>
    </source>
</evidence>
<keyword evidence="3" id="KW-0862">Zinc</keyword>
<dbReference type="InterPro" id="IPR037151">
    <property type="entry name" value="AlkB-like_sf"/>
</dbReference>
<gene>
    <name evidence="9" type="ORF">QBC38DRAFT_466759</name>
</gene>
<evidence type="ECO:0000256" key="5">
    <source>
        <dbReference type="SAM" id="MobiDB-lite"/>
    </source>
</evidence>
<dbReference type="CDD" id="cd14279">
    <property type="entry name" value="CUE"/>
    <property type="match status" value="1"/>
</dbReference>
<evidence type="ECO:0000313" key="9">
    <source>
        <dbReference type="EMBL" id="KAK4231421.1"/>
    </source>
</evidence>
<evidence type="ECO:0000256" key="1">
    <source>
        <dbReference type="ARBA" id="ARBA00022723"/>
    </source>
</evidence>